<dbReference type="InterPro" id="IPR052267">
    <property type="entry name" value="N-DRC_Component"/>
</dbReference>
<proteinExistence type="predicted"/>
<accession>A0A089PVR3</accession>
<dbReference type="AlphaFoldDB" id="A0A089PVR3"/>
<dbReference type="PANTHER" id="PTHR14690:SF11">
    <property type="entry name" value="IQ AND AAA DOMAIN-CONTAINING PROTEIN 1 ISOFORM X1"/>
    <property type="match status" value="1"/>
</dbReference>
<feature type="non-terminal residue" evidence="1">
    <location>
        <position position="171"/>
    </location>
</feature>
<organism evidence="1">
    <name type="scientific">Carassius auratus red var. x Cyprinus carpio</name>
    <name type="common">red crucian carp x common carp</name>
    <dbReference type="NCBI Taxonomy" id="543562"/>
    <lineage>
        <taxon>Eukaryota</taxon>
        <taxon>Metazoa</taxon>
        <taxon>Chordata</taxon>
        <taxon>Craniata</taxon>
        <taxon>Vertebrata</taxon>
        <taxon>Euteleostomi</taxon>
        <taxon>Actinopterygii</taxon>
        <taxon>Neopterygii</taxon>
        <taxon>Teleostei</taxon>
        <taxon>Ostariophysi</taxon>
        <taxon>Cypriniformes</taxon>
        <taxon>Cyprinoidei intergeneric hybrids</taxon>
    </lineage>
</organism>
<dbReference type="EMBL" id="KM088008">
    <property type="protein sequence ID" value="AIQ86565.1"/>
    <property type="molecule type" value="Genomic_DNA"/>
</dbReference>
<sequence length="171" mass="19872">GALEDEYPTMQLHPQKGRLQVFQTLVTFYLRYRKIFCALEEGLRSDFSPSKEIYLGDLGLWKILLLNVKLVFNLEVPIPCYFVREEVGALNDREKMLSHILAKGICQEHTIQLPVQSMPVERAVWLLQVSERARQGRLRAHFMKTTRREEQRRLQGNSSMLDPNLAATCIQ</sequence>
<evidence type="ECO:0000313" key="1">
    <source>
        <dbReference type="EMBL" id="AIQ86565.1"/>
    </source>
</evidence>
<reference evidence="1" key="1">
    <citation type="journal article" date="2015" name="Heredity">
        <title>Rapid genomic DNA changes in allotetraploid fish hybrids.</title>
        <authorList>
            <person name="Wang J."/>
            <person name="Ye L.H."/>
            <person name="Liu Q.Z."/>
            <person name="Peng L.Y."/>
            <person name="Liu W."/>
            <person name="Yi X.G."/>
            <person name="Wang Y.D."/>
            <person name="Xiao J."/>
            <person name="Xu K."/>
            <person name="Hu F.Z."/>
            <person name="Ren L."/>
            <person name="Tao M."/>
            <person name="Zhang C."/>
            <person name="Liu Y."/>
            <person name="Hong Y.H."/>
            <person name="Liu S.J."/>
        </authorList>
    </citation>
    <scope>NUCLEOTIDE SEQUENCE</scope>
</reference>
<protein>
    <submittedName>
        <fullName evidence="1">Iqca1 protein</fullName>
    </submittedName>
</protein>
<dbReference type="PANTHER" id="PTHR14690">
    <property type="entry name" value="IQ MOTIF CONTAINING WITH AAA DOMAIN 1"/>
    <property type="match status" value="1"/>
</dbReference>
<name>A0A089PVR3_9TELE</name>
<feature type="non-terminal residue" evidence="1">
    <location>
        <position position="1"/>
    </location>
</feature>